<proteinExistence type="predicted"/>
<evidence type="ECO:0008006" key="3">
    <source>
        <dbReference type="Google" id="ProtNLM"/>
    </source>
</evidence>
<comment type="caution">
    <text evidence="1">The sequence shown here is derived from an EMBL/GenBank/DDBJ whole genome shotgun (WGS) entry which is preliminary data.</text>
</comment>
<protein>
    <recommendedName>
        <fullName evidence="3">Reverse transcriptase Ty1/copia-type domain-containing protein</fullName>
    </recommendedName>
</protein>
<dbReference type="EMBL" id="LBMM01010409">
    <property type="protein sequence ID" value="KMQ87484.1"/>
    <property type="molecule type" value="Genomic_DNA"/>
</dbReference>
<evidence type="ECO:0000313" key="1">
    <source>
        <dbReference type="EMBL" id="KMQ87484.1"/>
    </source>
</evidence>
<dbReference type="AlphaFoldDB" id="A0A0J7KB27"/>
<dbReference type="PaxDb" id="67767-A0A0J7KB27"/>
<evidence type="ECO:0000313" key="2">
    <source>
        <dbReference type="Proteomes" id="UP000036403"/>
    </source>
</evidence>
<dbReference type="Proteomes" id="UP000036403">
    <property type="component" value="Unassembled WGS sequence"/>
</dbReference>
<accession>A0A0J7KB27</accession>
<organism evidence="1 2">
    <name type="scientific">Lasius niger</name>
    <name type="common">Black garden ant</name>
    <dbReference type="NCBI Taxonomy" id="67767"/>
    <lineage>
        <taxon>Eukaryota</taxon>
        <taxon>Metazoa</taxon>
        <taxon>Ecdysozoa</taxon>
        <taxon>Arthropoda</taxon>
        <taxon>Hexapoda</taxon>
        <taxon>Insecta</taxon>
        <taxon>Pterygota</taxon>
        <taxon>Neoptera</taxon>
        <taxon>Endopterygota</taxon>
        <taxon>Hymenoptera</taxon>
        <taxon>Apocrita</taxon>
        <taxon>Aculeata</taxon>
        <taxon>Formicoidea</taxon>
        <taxon>Formicidae</taxon>
        <taxon>Formicinae</taxon>
        <taxon>Lasius</taxon>
        <taxon>Lasius</taxon>
    </lineage>
</organism>
<keyword evidence="2" id="KW-1185">Reference proteome</keyword>
<name>A0A0J7KB27_LASNI</name>
<dbReference type="STRING" id="67767.A0A0J7KB27"/>
<dbReference type="OrthoDB" id="7696475at2759"/>
<reference evidence="1 2" key="1">
    <citation type="submission" date="2015-04" db="EMBL/GenBank/DDBJ databases">
        <title>Lasius niger genome sequencing.</title>
        <authorList>
            <person name="Konorov E.A."/>
            <person name="Nikitin M.A."/>
            <person name="Kirill M.V."/>
            <person name="Chang P."/>
        </authorList>
    </citation>
    <scope>NUCLEOTIDE SEQUENCE [LARGE SCALE GENOMIC DNA]</scope>
    <source>
        <tissue evidence="1">Whole</tissue>
    </source>
</reference>
<gene>
    <name evidence="1" type="ORF">RF55_13224</name>
</gene>
<sequence>MYLLLYVDDIIIAEDDYEKVRVNIVRTEDEIKLSQSTYLKKLLKRFGMEECRPVKTPMVLKPNLHEDAEITDTSRPYRELVGCLMYVMLTTRPDLSVAVNYFSRHQNRQTEKL</sequence>